<evidence type="ECO:0000313" key="3">
    <source>
        <dbReference type="Proteomes" id="UP001567538"/>
    </source>
</evidence>
<comment type="caution">
    <text evidence="2">The sequence shown here is derived from an EMBL/GenBank/DDBJ whole genome shotgun (WGS) entry which is preliminary data.</text>
</comment>
<name>A0ABD1GYB0_SALDI</name>
<dbReference type="AlphaFoldDB" id="A0ABD1GYB0"/>
<evidence type="ECO:0000313" key="2">
    <source>
        <dbReference type="EMBL" id="KAL1549145.1"/>
    </source>
</evidence>
<sequence>MNMLNRQLSQIATSLNEMRGNEGKIPATVKLPGRENVSMITLRSREVYEEPTMKAEDGGPSGSEETDKLINGTGQARDIYGLRRDLMRLMPKIADPFFLDEEVDVATDEKGSKEKKEEEVLLPQSSSDEKNQPSVKIMVDENISAITQEELPSKHADPGMFILPITMGSEKVNHAIGDLGSSVNILPISVYQKMNEARLVHTEVEIQLADGSCIQPEGILVNVLVKVHDFIYPADFHVIRMTEPESAGSSRVLLGRPFLKTARALIDVFNGTISLYYHGEKL</sequence>
<gene>
    <name evidence="2" type="ORF">AAHA92_17280</name>
</gene>
<feature type="compositionally biased region" description="Basic and acidic residues" evidence="1">
    <location>
        <begin position="108"/>
        <end position="119"/>
    </location>
</feature>
<evidence type="ECO:0000256" key="1">
    <source>
        <dbReference type="SAM" id="MobiDB-lite"/>
    </source>
</evidence>
<feature type="region of interest" description="Disordered" evidence="1">
    <location>
        <begin position="108"/>
        <end position="132"/>
    </location>
</feature>
<reference evidence="2 3" key="1">
    <citation type="submission" date="2024-06" db="EMBL/GenBank/DDBJ databases">
        <title>A chromosome level genome sequence of Diviner's sage (Salvia divinorum).</title>
        <authorList>
            <person name="Ford S.A."/>
            <person name="Ro D.-K."/>
            <person name="Ness R.W."/>
            <person name="Phillips M.A."/>
        </authorList>
    </citation>
    <scope>NUCLEOTIDE SEQUENCE [LARGE SCALE GENOMIC DNA]</scope>
    <source>
        <strain evidence="2">SAF-2024a</strain>
        <tissue evidence="2">Leaf</tissue>
    </source>
</reference>
<dbReference type="EMBL" id="JBEAFC010000007">
    <property type="protein sequence ID" value="KAL1549145.1"/>
    <property type="molecule type" value="Genomic_DNA"/>
</dbReference>
<dbReference type="PANTHER" id="PTHR33067">
    <property type="entry name" value="RNA-DIRECTED DNA POLYMERASE-RELATED"/>
    <property type="match status" value="1"/>
</dbReference>
<feature type="region of interest" description="Disordered" evidence="1">
    <location>
        <begin position="49"/>
        <end position="72"/>
    </location>
</feature>
<dbReference type="Proteomes" id="UP001567538">
    <property type="component" value="Unassembled WGS sequence"/>
</dbReference>
<organism evidence="2 3">
    <name type="scientific">Salvia divinorum</name>
    <name type="common">Maria pastora</name>
    <name type="synonym">Diviner's sage</name>
    <dbReference type="NCBI Taxonomy" id="28513"/>
    <lineage>
        <taxon>Eukaryota</taxon>
        <taxon>Viridiplantae</taxon>
        <taxon>Streptophyta</taxon>
        <taxon>Embryophyta</taxon>
        <taxon>Tracheophyta</taxon>
        <taxon>Spermatophyta</taxon>
        <taxon>Magnoliopsida</taxon>
        <taxon>eudicotyledons</taxon>
        <taxon>Gunneridae</taxon>
        <taxon>Pentapetalae</taxon>
        <taxon>asterids</taxon>
        <taxon>lamiids</taxon>
        <taxon>Lamiales</taxon>
        <taxon>Lamiaceae</taxon>
        <taxon>Nepetoideae</taxon>
        <taxon>Mentheae</taxon>
        <taxon>Salviinae</taxon>
        <taxon>Salvia</taxon>
        <taxon>Salvia subgen. Calosphace</taxon>
    </lineage>
</organism>
<proteinExistence type="predicted"/>
<accession>A0ABD1GYB0</accession>
<dbReference type="InterPro" id="IPR021109">
    <property type="entry name" value="Peptidase_aspartic_dom_sf"/>
</dbReference>
<dbReference type="CDD" id="cd00303">
    <property type="entry name" value="retropepsin_like"/>
    <property type="match status" value="1"/>
</dbReference>
<dbReference type="Gene3D" id="2.40.70.10">
    <property type="entry name" value="Acid Proteases"/>
    <property type="match status" value="1"/>
</dbReference>
<keyword evidence="3" id="KW-1185">Reference proteome</keyword>
<protein>
    <submittedName>
        <fullName evidence="2">Uncharacterized protein</fullName>
    </submittedName>
</protein>
<dbReference type="PANTHER" id="PTHR33067:SF15">
    <property type="entry name" value="RNA-DIRECTED DNA POLYMERASE"/>
    <property type="match status" value="1"/>
</dbReference>